<dbReference type="PANTHER" id="PTHR43520:SF8">
    <property type="entry name" value="P-TYPE CU(+) TRANSPORTER"/>
    <property type="match status" value="1"/>
</dbReference>
<dbReference type="SUPFAM" id="SSF81653">
    <property type="entry name" value="Calcium ATPase, transduction domain A"/>
    <property type="match status" value="1"/>
</dbReference>
<dbReference type="NCBIfam" id="TIGR01512">
    <property type="entry name" value="ATPase-IB2_Cd"/>
    <property type="match status" value="1"/>
</dbReference>
<keyword evidence="4 11" id="KW-0812">Transmembrane</keyword>
<feature type="transmembrane region" description="Helical" evidence="11">
    <location>
        <begin position="643"/>
        <end position="660"/>
    </location>
</feature>
<evidence type="ECO:0000313" key="14">
    <source>
        <dbReference type="Proteomes" id="UP001299283"/>
    </source>
</evidence>
<protein>
    <submittedName>
        <fullName evidence="13">Heavy metal translocating P-type ATPase</fullName>
    </submittedName>
</protein>
<dbReference type="Gene3D" id="3.40.1110.10">
    <property type="entry name" value="Calcium-transporting ATPase, cytoplasmic domain N"/>
    <property type="match status" value="1"/>
</dbReference>
<evidence type="ECO:0000256" key="1">
    <source>
        <dbReference type="ARBA" id="ARBA00004651"/>
    </source>
</evidence>
<name>A0ABU5Z1J9_9MYCO</name>
<dbReference type="Proteomes" id="UP001299283">
    <property type="component" value="Unassembled WGS sequence"/>
</dbReference>
<dbReference type="InterPro" id="IPR018303">
    <property type="entry name" value="ATPase_P-typ_P_site"/>
</dbReference>
<keyword evidence="7 11" id="KW-0067">ATP-binding</keyword>
<dbReference type="NCBIfam" id="TIGR01494">
    <property type="entry name" value="ATPase_P-type"/>
    <property type="match status" value="1"/>
</dbReference>
<dbReference type="NCBIfam" id="TIGR01525">
    <property type="entry name" value="ATPase-IB_hvy"/>
    <property type="match status" value="1"/>
</dbReference>
<dbReference type="InterPro" id="IPR036163">
    <property type="entry name" value="HMA_dom_sf"/>
</dbReference>
<dbReference type="SUPFAM" id="SSF55008">
    <property type="entry name" value="HMA, heavy metal-associated domain"/>
    <property type="match status" value="1"/>
</dbReference>
<keyword evidence="10 11" id="KW-0472">Membrane</keyword>
<dbReference type="PRINTS" id="PR00120">
    <property type="entry name" value="HATPASE"/>
</dbReference>
<dbReference type="InterPro" id="IPR001757">
    <property type="entry name" value="P_typ_ATPase"/>
</dbReference>
<dbReference type="InterPro" id="IPR023299">
    <property type="entry name" value="ATPase_P-typ_cyto_dom_N"/>
</dbReference>
<dbReference type="PROSITE" id="PS00154">
    <property type="entry name" value="ATPASE_E1_E2"/>
    <property type="match status" value="1"/>
</dbReference>
<evidence type="ECO:0000256" key="9">
    <source>
        <dbReference type="ARBA" id="ARBA00022989"/>
    </source>
</evidence>
<feature type="domain" description="HMA" evidence="12">
    <location>
        <begin position="1"/>
        <end position="56"/>
    </location>
</feature>
<dbReference type="Pfam" id="PF00702">
    <property type="entry name" value="Hydrolase"/>
    <property type="match status" value="1"/>
</dbReference>
<dbReference type="PROSITE" id="PS01229">
    <property type="entry name" value="COF_2"/>
    <property type="match status" value="1"/>
</dbReference>
<sequence length="691" mass="69580">MTCASCAARVERGLNALDGVHATVNLAVERARVEHPPSVSGEDLVRAVESAGYQAAVIGAGHEHPAEHSDVPAGQLRARLIGSALLAVPVVALSMVPAWQFDGWHQLALALTTPIVVWGGYPFHSAALRTAAHGAATMDTLVSLGTLAAYLWSTVAVIAGSGHLYFEVAAVVTVFLLAGRFAEAHAKRSAGAALRELLELGAKDAAVMRRGDDGLKEIRVPIADLRVGDVLVVRPGERIATDGVVIDGSTALDTAAMTGESVPVDVGEGDAVLGGVLNTTGLVLVRATKVGADTQLARIAKLVTDAQAGKASIQRLADRVSAVFVPAVLVIAAVTLAGWLATGHSAAAAFTAAVAVLIIACPCALGLATPTAILVGTGRGAQLGIVIKNPQVLEAVKDIDTVVLDKTGTVTTGVMTLGGLAAAHGEDPNTVLARAAAVESGSQHPIAAAIVAGAAGLTIGPVSEFASTPGHGVSGMVDGVRVEVTRSAAAHQTGTAVEVSWDGRARGTITLTDTVRPTSAAAVAELKSMGITPVLLTGDGAAVARKVAAEVGIDPADVIADVLPADKAEAITKLQARGARVAMVGDGVNDSAALATADIGMAMGSGSDAAIEAGDLTLVRADLGVVPAALRLSARTLSIIRQNLVWAFGYNVAAIPLAAAGMLNPMIAGAAMAASSVLVVTNSLRLRRFAG</sequence>
<organism evidence="13 14">
    <name type="scientific">[Mycobacterium] vasticus</name>
    <dbReference type="NCBI Taxonomy" id="2875777"/>
    <lineage>
        <taxon>Bacteria</taxon>
        <taxon>Bacillati</taxon>
        <taxon>Actinomycetota</taxon>
        <taxon>Actinomycetes</taxon>
        <taxon>Mycobacteriales</taxon>
        <taxon>Mycobacteriaceae</taxon>
        <taxon>Mycolicibacter</taxon>
    </lineage>
</organism>
<dbReference type="PROSITE" id="PS50846">
    <property type="entry name" value="HMA_2"/>
    <property type="match status" value="1"/>
</dbReference>
<proteinExistence type="inferred from homology"/>
<evidence type="ECO:0000256" key="6">
    <source>
        <dbReference type="ARBA" id="ARBA00022741"/>
    </source>
</evidence>
<evidence type="ECO:0000256" key="2">
    <source>
        <dbReference type="ARBA" id="ARBA00006024"/>
    </source>
</evidence>
<evidence type="ECO:0000256" key="3">
    <source>
        <dbReference type="ARBA" id="ARBA00022475"/>
    </source>
</evidence>
<dbReference type="SUPFAM" id="SSF56784">
    <property type="entry name" value="HAD-like"/>
    <property type="match status" value="1"/>
</dbReference>
<keyword evidence="14" id="KW-1185">Reference proteome</keyword>
<dbReference type="InterPro" id="IPR027256">
    <property type="entry name" value="P-typ_ATPase_IB"/>
</dbReference>
<dbReference type="Gene3D" id="3.40.50.1000">
    <property type="entry name" value="HAD superfamily/HAD-like"/>
    <property type="match status" value="1"/>
</dbReference>
<dbReference type="Pfam" id="PF00122">
    <property type="entry name" value="E1-E2_ATPase"/>
    <property type="match status" value="1"/>
</dbReference>
<dbReference type="EMBL" id="JAYJJQ010000009">
    <property type="protein sequence ID" value="MEB3069823.1"/>
    <property type="molecule type" value="Genomic_DNA"/>
</dbReference>
<reference evidence="13 14" key="1">
    <citation type="submission" date="2023-12" db="EMBL/GenBank/DDBJ databases">
        <title>Description of new species of Mycobacterium terrae complex isolated from sewage at the Sao Paulo Zoological Park Foundation in Brazil.</title>
        <authorList>
            <person name="Romagnoli C.L."/>
            <person name="Conceicao E.C."/>
            <person name="Machado E."/>
            <person name="Barreto L.B.P.F."/>
            <person name="Sharma A."/>
            <person name="Silva N.M."/>
            <person name="Marques L.E."/>
            <person name="Juliana M.A."/>
            <person name="Lourenco M.C.S."/>
            <person name="Digiampietri L.A."/>
            <person name="Suffys P.N."/>
            <person name="Viana-Niero C."/>
        </authorList>
    </citation>
    <scope>NUCLEOTIDE SEQUENCE [LARGE SCALE GENOMIC DNA]</scope>
    <source>
        <strain evidence="13 14">MYC017</strain>
    </source>
</reference>
<comment type="similarity">
    <text evidence="2 11">Belongs to the cation transport ATPase (P-type) (TC 3.A.3) family. Type IB subfamily.</text>
</comment>
<dbReference type="InterPro" id="IPR008250">
    <property type="entry name" value="ATPase_P-typ_transduc_dom_A_sf"/>
</dbReference>
<evidence type="ECO:0000259" key="12">
    <source>
        <dbReference type="PROSITE" id="PS50846"/>
    </source>
</evidence>
<dbReference type="RefSeq" id="WP_225399679.1">
    <property type="nucleotide sequence ID" value="NZ_JAYJJQ010000009.1"/>
</dbReference>
<dbReference type="SUPFAM" id="SSF81665">
    <property type="entry name" value="Calcium ATPase, transmembrane domain M"/>
    <property type="match status" value="1"/>
</dbReference>
<evidence type="ECO:0000256" key="4">
    <source>
        <dbReference type="ARBA" id="ARBA00022692"/>
    </source>
</evidence>
<feature type="transmembrane region" description="Helical" evidence="11">
    <location>
        <begin position="347"/>
        <end position="369"/>
    </location>
</feature>
<dbReference type="InterPro" id="IPR023298">
    <property type="entry name" value="ATPase_P-typ_TM_dom_sf"/>
</dbReference>
<feature type="transmembrane region" description="Helical" evidence="11">
    <location>
        <begin position="80"/>
        <end position="101"/>
    </location>
</feature>
<evidence type="ECO:0000256" key="10">
    <source>
        <dbReference type="ARBA" id="ARBA00023136"/>
    </source>
</evidence>
<dbReference type="CDD" id="cd00371">
    <property type="entry name" value="HMA"/>
    <property type="match status" value="1"/>
</dbReference>
<dbReference type="Gene3D" id="3.30.70.100">
    <property type="match status" value="1"/>
</dbReference>
<dbReference type="Pfam" id="PF00403">
    <property type="entry name" value="HMA"/>
    <property type="match status" value="1"/>
</dbReference>
<dbReference type="InterPro" id="IPR059000">
    <property type="entry name" value="ATPase_P-type_domA"/>
</dbReference>
<keyword evidence="8" id="KW-1278">Translocase</keyword>
<feature type="transmembrane region" description="Helical" evidence="11">
    <location>
        <begin position="107"/>
        <end position="128"/>
    </location>
</feature>
<comment type="subcellular location">
    <subcellularLocation>
        <location evidence="1">Cell membrane</location>
        <topology evidence="1">Multi-pass membrane protein</topology>
    </subcellularLocation>
</comment>
<evidence type="ECO:0000256" key="5">
    <source>
        <dbReference type="ARBA" id="ARBA00022723"/>
    </source>
</evidence>
<feature type="transmembrane region" description="Helical" evidence="11">
    <location>
        <begin position="666"/>
        <end position="684"/>
    </location>
</feature>
<evidence type="ECO:0000256" key="8">
    <source>
        <dbReference type="ARBA" id="ARBA00022967"/>
    </source>
</evidence>
<feature type="transmembrane region" description="Helical" evidence="11">
    <location>
        <begin position="140"/>
        <end position="158"/>
    </location>
</feature>
<feature type="transmembrane region" description="Helical" evidence="11">
    <location>
        <begin position="320"/>
        <end position="341"/>
    </location>
</feature>
<evidence type="ECO:0000313" key="13">
    <source>
        <dbReference type="EMBL" id="MEB3069823.1"/>
    </source>
</evidence>
<accession>A0ABU5Z1J9</accession>
<dbReference type="InterPro" id="IPR023214">
    <property type="entry name" value="HAD_sf"/>
</dbReference>
<comment type="caution">
    <text evidence="13">The sequence shown here is derived from an EMBL/GenBank/DDBJ whole genome shotgun (WGS) entry which is preliminary data.</text>
</comment>
<dbReference type="Gene3D" id="2.70.150.10">
    <property type="entry name" value="Calcium-transporting ATPase, cytoplasmic transduction domain A"/>
    <property type="match status" value="1"/>
</dbReference>
<keyword evidence="9 11" id="KW-1133">Transmembrane helix</keyword>
<dbReference type="InterPro" id="IPR036412">
    <property type="entry name" value="HAD-like_sf"/>
</dbReference>
<dbReference type="PANTHER" id="PTHR43520">
    <property type="entry name" value="ATP7, ISOFORM B"/>
    <property type="match status" value="1"/>
</dbReference>
<dbReference type="CDD" id="cd02094">
    <property type="entry name" value="P-type_ATPase_Cu-like"/>
    <property type="match status" value="1"/>
</dbReference>
<keyword evidence="6 11" id="KW-0547">Nucleotide-binding</keyword>
<dbReference type="NCBIfam" id="TIGR01511">
    <property type="entry name" value="ATPase-IB1_Cu"/>
    <property type="match status" value="1"/>
</dbReference>
<feature type="transmembrane region" description="Helical" evidence="11">
    <location>
        <begin position="164"/>
        <end position="182"/>
    </location>
</feature>
<evidence type="ECO:0000256" key="7">
    <source>
        <dbReference type="ARBA" id="ARBA00022840"/>
    </source>
</evidence>
<keyword evidence="5 11" id="KW-0479">Metal-binding</keyword>
<dbReference type="InterPro" id="IPR006121">
    <property type="entry name" value="HMA_dom"/>
</dbReference>
<dbReference type="PRINTS" id="PR00119">
    <property type="entry name" value="CATATPASE"/>
</dbReference>
<evidence type="ECO:0000256" key="11">
    <source>
        <dbReference type="RuleBase" id="RU362081"/>
    </source>
</evidence>
<gene>
    <name evidence="13" type="ORF">K5L39_11565</name>
</gene>
<keyword evidence="3 11" id="KW-1003">Cell membrane</keyword>